<dbReference type="InterPro" id="IPR011650">
    <property type="entry name" value="Peptidase_M20_dimer"/>
</dbReference>
<proteinExistence type="inferred from homology"/>
<evidence type="ECO:0000256" key="3">
    <source>
        <dbReference type="ARBA" id="ARBA00011738"/>
    </source>
</evidence>
<accession>A0A975TRU4</accession>
<feature type="domain" description="Peptidase M20 dimerisation" evidence="8">
    <location>
        <begin position="198"/>
        <end position="298"/>
    </location>
</feature>
<dbReference type="Gene3D" id="3.40.630.10">
    <property type="entry name" value="Zn peptidases"/>
    <property type="match status" value="1"/>
</dbReference>
<dbReference type="EC" id="3.5.-.-" evidence="9"/>
<keyword evidence="10" id="KW-1185">Reference proteome</keyword>
<dbReference type="AlphaFoldDB" id="A0A975TRU4"/>
<comment type="similarity">
    <text evidence="2">Belongs to the peptidase M20 family.</text>
</comment>
<evidence type="ECO:0000313" key="9">
    <source>
        <dbReference type="EMBL" id="QXL86065.1"/>
    </source>
</evidence>
<dbReference type="SUPFAM" id="SSF53187">
    <property type="entry name" value="Zn-dependent exopeptidases"/>
    <property type="match status" value="1"/>
</dbReference>
<dbReference type="PIRSF" id="PIRSF001235">
    <property type="entry name" value="Amidase_carbamoylase"/>
    <property type="match status" value="1"/>
</dbReference>
<dbReference type="RefSeq" id="WP_257893031.1">
    <property type="nucleotide sequence ID" value="NZ_JAIMBW010000001.1"/>
</dbReference>
<keyword evidence="6" id="KW-0464">Manganese</keyword>
<dbReference type="Pfam" id="PF01546">
    <property type="entry name" value="Peptidase_M20"/>
    <property type="match status" value="1"/>
</dbReference>
<dbReference type="EMBL" id="JAIMBW010000001">
    <property type="protein sequence ID" value="MBY4893335.1"/>
    <property type="molecule type" value="Genomic_DNA"/>
</dbReference>
<keyword evidence="7" id="KW-0862">Zinc</keyword>
<evidence type="ECO:0000256" key="7">
    <source>
        <dbReference type="PIRSR" id="PIRSR001235-1"/>
    </source>
</evidence>
<dbReference type="Pfam" id="PF07687">
    <property type="entry name" value="M20_dimer"/>
    <property type="match status" value="1"/>
</dbReference>
<feature type="binding site" evidence="7">
    <location>
        <position position="88"/>
    </location>
    <ligand>
        <name>Zn(2+)</name>
        <dbReference type="ChEBI" id="CHEBI:29105"/>
        <label>1</label>
    </ligand>
</feature>
<reference evidence="9 10" key="1">
    <citation type="submission" date="2021-07" db="EMBL/GenBank/DDBJ databases">
        <title>Karlodiniumbacter phycospheric gen. nov., sp. nov., a phycosphere bacterium isolated from karlodinium veneficum.</title>
        <authorList>
            <person name="Peng Y."/>
            <person name="Jiang L."/>
            <person name="Lee J."/>
        </authorList>
    </citation>
    <scope>NUCLEOTIDE SEQUENCE</scope>
    <source>
        <strain evidence="9 10">N5</strain>
    </source>
</reference>
<dbReference type="InterPro" id="IPR036264">
    <property type="entry name" value="Bact_exopeptidase_dim_dom"/>
</dbReference>
<protein>
    <submittedName>
        <fullName evidence="9">Hydantoinase/carbamoylase family amidase</fullName>
        <ecNumber evidence="9">3.5.-.-</ecNumber>
    </submittedName>
</protein>
<evidence type="ECO:0000256" key="6">
    <source>
        <dbReference type="ARBA" id="ARBA00023211"/>
    </source>
</evidence>
<dbReference type="InterPro" id="IPR002933">
    <property type="entry name" value="Peptidase_M20"/>
</dbReference>
<dbReference type="NCBIfam" id="TIGR01879">
    <property type="entry name" value="hydantase"/>
    <property type="match status" value="1"/>
</dbReference>
<keyword evidence="5 9" id="KW-0378">Hydrolase</keyword>
<dbReference type="Gene3D" id="3.30.70.360">
    <property type="match status" value="1"/>
</dbReference>
<evidence type="ECO:0000256" key="1">
    <source>
        <dbReference type="ARBA" id="ARBA00001936"/>
    </source>
</evidence>
<dbReference type="GO" id="GO:0016813">
    <property type="term" value="F:hydrolase activity, acting on carbon-nitrogen (but not peptide) bonds, in linear amidines"/>
    <property type="evidence" value="ECO:0007669"/>
    <property type="project" value="InterPro"/>
</dbReference>
<gene>
    <name evidence="9" type="ORF">KUL25_11225</name>
</gene>
<feature type="binding site" evidence="7">
    <location>
        <position position="120"/>
    </location>
    <ligand>
        <name>Zn(2+)</name>
        <dbReference type="ChEBI" id="CHEBI:29105"/>
        <label>2</label>
    </ligand>
</feature>
<sequence length="402" mass="42818">MERFTVDPARFLADLHALRQFGKDGVGVRRRAFAEPDIAARDWLAKRMSDAGLTPHFDPVGNLFGLAPGPSLLLGSHSDTQPEGGWLDGALGVIAALEVARASAEAGCSPISVVSFQDEEGCFGALTGSSVWSGKLDLAEADTLTAADGTTLAEARACLGGRAGDFIDPKQFTGFLEMHIEQGPALDLAEEAIGVVTGIVGSRQLEITVQGQQNHAGTTPMAMRRDALTTVTRIVAGLERAFANVVTPQSVWTIGQLHLHPNAPSIVPGRAVFTLQWRDEDADRLERMEKVINEVLDEVRQGTGCAITSRRLRQMLLPVPMDGQMQTALCQAAEAVTPGRWRSMPSGALHDASNVAELMPVGMLFVPSINGISHAFEEDTAEADLVDGLKVLADAAQRLARG</sequence>
<evidence type="ECO:0000313" key="10">
    <source>
        <dbReference type="Proteomes" id="UP000693972"/>
    </source>
</evidence>
<evidence type="ECO:0000256" key="4">
    <source>
        <dbReference type="ARBA" id="ARBA00022723"/>
    </source>
</evidence>
<dbReference type="Proteomes" id="UP000693972">
    <property type="component" value="Unassembled WGS sequence"/>
</dbReference>
<dbReference type="SUPFAM" id="SSF55031">
    <property type="entry name" value="Bacterial exopeptidase dimerisation domain"/>
    <property type="match status" value="1"/>
</dbReference>
<name>A0A975TRU4_9RHOB</name>
<dbReference type="GO" id="GO:0046872">
    <property type="term" value="F:metal ion binding"/>
    <property type="evidence" value="ECO:0007669"/>
    <property type="project" value="UniProtKB-KW"/>
</dbReference>
<feature type="binding site" evidence="7">
    <location>
        <position position="374"/>
    </location>
    <ligand>
        <name>Zn(2+)</name>
        <dbReference type="ChEBI" id="CHEBI:29105"/>
        <label>2</label>
    </ligand>
</feature>
<dbReference type="EMBL" id="CP078073">
    <property type="protein sequence ID" value="QXL86065.1"/>
    <property type="molecule type" value="Genomic_DNA"/>
</dbReference>
<feature type="binding site" evidence="7">
    <location>
        <position position="179"/>
    </location>
    <ligand>
        <name>Zn(2+)</name>
        <dbReference type="ChEBI" id="CHEBI:29105"/>
        <label>1</label>
    </ligand>
</feature>
<dbReference type="PANTHER" id="PTHR32494:SF19">
    <property type="entry name" value="ALLANTOATE DEIMINASE-RELATED"/>
    <property type="match status" value="1"/>
</dbReference>
<feature type="binding site" evidence="7">
    <location>
        <position position="88"/>
    </location>
    <ligand>
        <name>Zn(2+)</name>
        <dbReference type="ChEBI" id="CHEBI:29105"/>
        <label>2</label>
    </ligand>
</feature>
<comment type="cofactor">
    <cofactor evidence="1">
        <name>Mn(2+)</name>
        <dbReference type="ChEBI" id="CHEBI:29035"/>
    </cofactor>
</comment>
<comment type="cofactor">
    <cofactor evidence="7">
        <name>Zn(2+)</name>
        <dbReference type="ChEBI" id="CHEBI:29105"/>
    </cofactor>
    <text evidence="7">Binds 2 Zn(2+) ions per subunit.</text>
</comment>
<dbReference type="PANTHER" id="PTHR32494">
    <property type="entry name" value="ALLANTOATE DEIMINASE-RELATED"/>
    <property type="match status" value="1"/>
</dbReference>
<dbReference type="CDD" id="cd03884">
    <property type="entry name" value="M20_bAS"/>
    <property type="match status" value="1"/>
</dbReference>
<evidence type="ECO:0000256" key="2">
    <source>
        <dbReference type="ARBA" id="ARBA00006153"/>
    </source>
</evidence>
<comment type="subunit">
    <text evidence="3">Homodimer.</text>
</comment>
<keyword evidence="4 7" id="KW-0479">Metal-binding</keyword>
<organism evidence="9">
    <name type="scientific">Gymnodinialimonas phycosphaerae</name>
    <dbReference type="NCBI Taxonomy" id="2841589"/>
    <lineage>
        <taxon>Bacteria</taxon>
        <taxon>Pseudomonadati</taxon>
        <taxon>Pseudomonadota</taxon>
        <taxon>Alphaproteobacteria</taxon>
        <taxon>Rhodobacterales</taxon>
        <taxon>Paracoccaceae</taxon>
        <taxon>Gymnodinialimonas</taxon>
    </lineage>
</organism>
<evidence type="ECO:0000259" key="8">
    <source>
        <dbReference type="Pfam" id="PF07687"/>
    </source>
</evidence>
<feature type="binding site" evidence="7">
    <location>
        <position position="77"/>
    </location>
    <ligand>
        <name>Zn(2+)</name>
        <dbReference type="ChEBI" id="CHEBI:29105"/>
        <label>1</label>
    </ligand>
</feature>
<dbReference type="InterPro" id="IPR010158">
    <property type="entry name" value="Amidase_Cbmase"/>
</dbReference>
<evidence type="ECO:0000256" key="5">
    <source>
        <dbReference type="ARBA" id="ARBA00022801"/>
    </source>
</evidence>